<evidence type="ECO:0000313" key="3">
    <source>
        <dbReference type="Proteomes" id="UP000567885"/>
    </source>
</evidence>
<dbReference type="AlphaFoldDB" id="A0A8H5SSN3"/>
<comment type="caution">
    <text evidence="2">The sequence shown here is derived from an EMBL/GenBank/DDBJ whole genome shotgun (WGS) entry which is preliminary data.</text>
</comment>
<proteinExistence type="predicted"/>
<dbReference type="Proteomes" id="UP000567885">
    <property type="component" value="Unassembled WGS sequence"/>
</dbReference>
<keyword evidence="3" id="KW-1185">Reference proteome</keyword>
<evidence type="ECO:0000256" key="1">
    <source>
        <dbReference type="SAM" id="MobiDB-lite"/>
    </source>
</evidence>
<accession>A0A8H5SSN3</accession>
<evidence type="ECO:0000313" key="2">
    <source>
        <dbReference type="EMBL" id="KAF5656137.1"/>
    </source>
</evidence>
<feature type="compositionally biased region" description="Basic and acidic residues" evidence="1">
    <location>
        <begin position="114"/>
        <end position="130"/>
    </location>
</feature>
<dbReference type="EMBL" id="JAAGWQ010000381">
    <property type="protein sequence ID" value="KAF5656137.1"/>
    <property type="molecule type" value="Genomic_DNA"/>
</dbReference>
<sequence length="202" mass="22303">MGLGKFGICQLTSKGNDSTFDTTSNAVLAYAERMKIKSKLIQLSGKNLGLFCKKILKLQDTEVETDVSGIDGKDVIPKTSGPKKDVPDDKKDKDNKKVRKYYKQLVEELNGSSERPEDVKNDKSKNKLDNDATDGSMSISAFGGRGGKGAYSSAEERAMKMRYQEVMKDYLIDEIKILDGSINDLEDGFTTSADHTIEIDDP</sequence>
<organism evidence="2 3">
    <name type="scientific">Fusarium heterosporum</name>
    <dbReference type="NCBI Taxonomy" id="42747"/>
    <lineage>
        <taxon>Eukaryota</taxon>
        <taxon>Fungi</taxon>
        <taxon>Dikarya</taxon>
        <taxon>Ascomycota</taxon>
        <taxon>Pezizomycotina</taxon>
        <taxon>Sordariomycetes</taxon>
        <taxon>Hypocreomycetidae</taxon>
        <taxon>Hypocreales</taxon>
        <taxon>Nectriaceae</taxon>
        <taxon>Fusarium</taxon>
        <taxon>Fusarium heterosporum species complex</taxon>
    </lineage>
</organism>
<protein>
    <submittedName>
        <fullName evidence="2">Uncharacterized protein</fullName>
    </submittedName>
</protein>
<name>A0A8H5SSN3_FUSHE</name>
<dbReference type="OrthoDB" id="10016792at2759"/>
<feature type="region of interest" description="Disordered" evidence="1">
    <location>
        <begin position="70"/>
        <end position="150"/>
    </location>
</feature>
<feature type="compositionally biased region" description="Basic and acidic residues" evidence="1">
    <location>
        <begin position="71"/>
        <end position="95"/>
    </location>
</feature>
<gene>
    <name evidence="2" type="ORF">FHETE_11084</name>
</gene>
<reference evidence="2 3" key="1">
    <citation type="submission" date="2020-05" db="EMBL/GenBank/DDBJ databases">
        <title>Identification and distribution of gene clusters putatively required for synthesis of sphingolipid metabolism inhibitors in phylogenetically diverse species of the filamentous fungus Fusarium.</title>
        <authorList>
            <person name="Kim H.-S."/>
            <person name="Busman M."/>
            <person name="Brown D.W."/>
            <person name="Divon H."/>
            <person name="Uhlig S."/>
            <person name="Proctor R.H."/>
        </authorList>
    </citation>
    <scope>NUCLEOTIDE SEQUENCE [LARGE SCALE GENOMIC DNA]</scope>
    <source>
        <strain evidence="2 3">NRRL 20693</strain>
    </source>
</reference>